<dbReference type="GO" id="GO:0005763">
    <property type="term" value="C:mitochondrial small ribosomal subunit"/>
    <property type="evidence" value="ECO:0007669"/>
    <property type="project" value="TreeGrafter"/>
</dbReference>
<organism evidence="4 5">
    <name type="scientific">Pseudolycoriella hygida</name>
    <dbReference type="NCBI Taxonomy" id="35572"/>
    <lineage>
        <taxon>Eukaryota</taxon>
        <taxon>Metazoa</taxon>
        <taxon>Ecdysozoa</taxon>
        <taxon>Arthropoda</taxon>
        <taxon>Hexapoda</taxon>
        <taxon>Insecta</taxon>
        <taxon>Pterygota</taxon>
        <taxon>Neoptera</taxon>
        <taxon>Endopterygota</taxon>
        <taxon>Diptera</taxon>
        <taxon>Nematocera</taxon>
        <taxon>Sciaroidea</taxon>
        <taxon>Sciaridae</taxon>
        <taxon>Pseudolycoriella</taxon>
    </lineage>
</organism>
<dbReference type="EMBL" id="WJQU01000004">
    <property type="protein sequence ID" value="KAJ6636376.1"/>
    <property type="molecule type" value="Genomic_DNA"/>
</dbReference>
<dbReference type="GO" id="GO:0003735">
    <property type="term" value="F:structural constituent of ribosome"/>
    <property type="evidence" value="ECO:0007669"/>
    <property type="project" value="InterPro"/>
</dbReference>
<dbReference type="CDD" id="cd15465">
    <property type="entry name" value="bS6_mito"/>
    <property type="match status" value="1"/>
</dbReference>
<dbReference type="SUPFAM" id="SSF54995">
    <property type="entry name" value="Ribosomal protein S6"/>
    <property type="match status" value="1"/>
</dbReference>
<comment type="similarity">
    <text evidence="1">Belongs to the bacterial ribosomal protein bS6 family.</text>
</comment>
<reference evidence="4" key="1">
    <citation type="submission" date="2022-07" db="EMBL/GenBank/DDBJ databases">
        <authorList>
            <person name="Trinca V."/>
            <person name="Uliana J.V.C."/>
            <person name="Torres T.T."/>
            <person name="Ward R.J."/>
            <person name="Monesi N."/>
        </authorList>
    </citation>
    <scope>NUCLEOTIDE SEQUENCE</scope>
    <source>
        <strain evidence="4">HSMRA1968</strain>
        <tissue evidence="4">Whole embryos</tissue>
    </source>
</reference>
<dbReference type="GO" id="GO:0070181">
    <property type="term" value="F:small ribosomal subunit rRNA binding"/>
    <property type="evidence" value="ECO:0007669"/>
    <property type="project" value="TreeGrafter"/>
</dbReference>
<evidence type="ECO:0000256" key="2">
    <source>
        <dbReference type="ARBA" id="ARBA00035170"/>
    </source>
</evidence>
<dbReference type="PANTHER" id="PTHR21011">
    <property type="entry name" value="MITOCHONDRIAL 28S RIBOSOMAL PROTEIN S6"/>
    <property type="match status" value="1"/>
</dbReference>
<evidence type="ECO:0000256" key="1">
    <source>
        <dbReference type="ARBA" id="ARBA00009512"/>
    </source>
</evidence>
<protein>
    <recommendedName>
        <fullName evidence="2">Small ribosomal subunit protein bS6m</fullName>
    </recommendedName>
    <alternativeName>
        <fullName evidence="3">28S ribosomal protein S6, mitochondrial</fullName>
    </alternativeName>
</protein>
<evidence type="ECO:0000256" key="3">
    <source>
        <dbReference type="ARBA" id="ARBA00035365"/>
    </source>
</evidence>
<dbReference type="InterPro" id="IPR035980">
    <property type="entry name" value="Ribosomal_bS6_sf"/>
</dbReference>
<dbReference type="Proteomes" id="UP001151699">
    <property type="component" value="Chromosome C"/>
</dbReference>
<keyword evidence="5" id="KW-1185">Reference proteome</keyword>
<comment type="caution">
    <text evidence="4">The sequence shown here is derived from an EMBL/GenBank/DDBJ whole genome shotgun (WGS) entry which is preliminary data.</text>
</comment>
<evidence type="ECO:0000313" key="5">
    <source>
        <dbReference type="Proteomes" id="UP001151699"/>
    </source>
</evidence>
<dbReference type="InterPro" id="IPR000529">
    <property type="entry name" value="Ribosomal_bS6"/>
</dbReference>
<dbReference type="FunFam" id="3.30.70.60:FF:000014">
    <property type="entry name" value="28S ribosomal protein S6, mitochondrial"/>
    <property type="match status" value="1"/>
</dbReference>
<keyword evidence="4" id="KW-0689">Ribosomal protein</keyword>
<dbReference type="PANTHER" id="PTHR21011:SF1">
    <property type="entry name" value="SMALL RIBOSOMAL SUBUNIT PROTEIN BS6M"/>
    <property type="match status" value="1"/>
</dbReference>
<dbReference type="Gene3D" id="3.30.70.60">
    <property type="match status" value="1"/>
</dbReference>
<evidence type="ECO:0000313" key="4">
    <source>
        <dbReference type="EMBL" id="KAJ6636376.1"/>
    </source>
</evidence>
<dbReference type="OrthoDB" id="268530at2759"/>
<dbReference type="GO" id="GO:0006412">
    <property type="term" value="P:translation"/>
    <property type="evidence" value="ECO:0007669"/>
    <property type="project" value="InterPro"/>
</dbReference>
<name>A0A9Q0MR34_9DIPT</name>
<gene>
    <name evidence="4" type="primary">mRpS6</name>
    <name evidence="4" type="ORF">Bhyg_14965</name>
</gene>
<dbReference type="NCBIfam" id="TIGR00166">
    <property type="entry name" value="S6"/>
    <property type="match status" value="1"/>
</dbReference>
<proteinExistence type="inferred from homology"/>
<dbReference type="InterPro" id="IPR014717">
    <property type="entry name" value="Transl_elong_EF1B/ribsomal_bS6"/>
</dbReference>
<accession>A0A9Q0MR34</accession>
<sequence>MPTYELSVILRQMTRPEIVSTLKRTAETILNNGGIIRKLENLGTRELPHKMSEHGMVHRHGSYFLVQFDSATHLIEDFNEEFGRDVDIVRSSIFKTQNPEFIRCTLHEELLPPAYRKEVIEMMKLAQRKAKPKYRQQSGLDYYPFQK</sequence>
<keyword evidence="4" id="KW-0687">Ribonucleoprotein</keyword>
<dbReference type="AlphaFoldDB" id="A0A9Q0MR34"/>
<dbReference type="Pfam" id="PF01250">
    <property type="entry name" value="Ribosomal_S6"/>
    <property type="match status" value="1"/>
</dbReference>